<evidence type="ECO:0000313" key="2">
    <source>
        <dbReference type="EMBL" id="KAG7377259.1"/>
    </source>
</evidence>
<evidence type="ECO:0000313" key="3">
    <source>
        <dbReference type="Proteomes" id="UP000694044"/>
    </source>
</evidence>
<sequence length="102" mass="10436">MLIFYLEDLLAPSDTEATIVIDSGGRGGRASRGADRPHSLGFVSSGESDRGEPGDDVDTDGVSNGNGTSDSDDANDGSGEADIEEVVMTVGSRKRVAACDAD</sequence>
<organism evidence="2 3">
    <name type="scientific">Phytophthora pseudosyringae</name>
    <dbReference type="NCBI Taxonomy" id="221518"/>
    <lineage>
        <taxon>Eukaryota</taxon>
        <taxon>Sar</taxon>
        <taxon>Stramenopiles</taxon>
        <taxon>Oomycota</taxon>
        <taxon>Peronosporomycetes</taxon>
        <taxon>Peronosporales</taxon>
        <taxon>Peronosporaceae</taxon>
        <taxon>Phytophthora</taxon>
    </lineage>
</organism>
<evidence type="ECO:0000256" key="1">
    <source>
        <dbReference type="SAM" id="MobiDB-lite"/>
    </source>
</evidence>
<dbReference type="AlphaFoldDB" id="A0A8T1VAY5"/>
<gene>
    <name evidence="2" type="ORF">PHYPSEUDO_011949</name>
</gene>
<keyword evidence="3" id="KW-1185">Reference proteome</keyword>
<comment type="caution">
    <text evidence="2">The sequence shown here is derived from an EMBL/GenBank/DDBJ whole genome shotgun (WGS) entry which is preliminary data.</text>
</comment>
<dbReference type="Proteomes" id="UP000694044">
    <property type="component" value="Unassembled WGS sequence"/>
</dbReference>
<name>A0A8T1VAY5_9STRA</name>
<dbReference type="EMBL" id="JAGDFM010000555">
    <property type="protein sequence ID" value="KAG7377259.1"/>
    <property type="molecule type" value="Genomic_DNA"/>
</dbReference>
<reference evidence="2" key="1">
    <citation type="submission" date="2021-02" db="EMBL/GenBank/DDBJ databases">
        <authorList>
            <person name="Palmer J.M."/>
        </authorList>
    </citation>
    <scope>NUCLEOTIDE SEQUENCE</scope>
    <source>
        <strain evidence="2">SCRP734</strain>
    </source>
</reference>
<feature type="region of interest" description="Disordered" evidence="1">
    <location>
        <begin position="22"/>
        <end position="87"/>
    </location>
</feature>
<protein>
    <submittedName>
        <fullName evidence="2">Uncharacterized protein</fullName>
    </submittedName>
</protein>
<proteinExistence type="predicted"/>
<accession>A0A8T1VAY5</accession>
<feature type="compositionally biased region" description="Acidic residues" evidence="1">
    <location>
        <begin position="70"/>
        <end position="85"/>
    </location>
</feature>